<gene>
    <name evidence="1" type="ORF">PoB_005950900</name>
</gene>
<accession>A0AAV4CJL1</accession>
<evidence type="ECO:0000313" key="2">
    <source>
        <dbReference type="Proteomes" id="UP000735302"/>
    </source>
</evidence>
<sequence>MGWERLDGGEFMGASTMYDRWPLVVRDVWSGLWKSERHSVKWWPRRRARLLEMPSFDVRICRLVKETAHNSPREAKPPQP</sequence>
<name>A0AAV4CJL1_9GAST</name>
<evidence type="ECO:0000313" key="1">
    <source>
        <dbReference type="EMBL" id="GFO33004.1"/>
    </source>
</evidence>
<protein>
    <submittedName>
        <fullName evidence="1">Uncharacterized protein</fullName>
    </submittedName>
</protein>
<keyword evidence="2" id="KW-1185">Reference proteome</keyword>
<dbReference type="AlphaFoldDB" id="A0AAV4CJL1"/>
<proteinExistence type="predicted"/>
<comment type="caution">
    <text evidence="1">The sequence shown here is derived from an EMBL/GenBank/DDBJ whole genome shotgun (WGS) entry which is preliminary data.</text>
</comment>
<reference evidence="1 2" key="1">
    <citation type="journal article" date="2021" name="Elife">
        <title>Chloroplast acquisition without the gene transfer in kleptoplastic sea slugs, Plakobranchus ocellatus.</title>
        <authorList>
            <person name="Maeda T."/>
            <person name="Takahashi S."/>
            <person name="Yoshida T."/>
            <person name="Shimamura S."/>
            <person name="Takaki Y."/>
            <person name="Nagai Y."/>
            <person name="Toyoda A."/>
            <person name="Suzuki Y."/>
            <person name="Arimoto A."/>
            <person name="Ishii H."/>
            <person name="Satoh N."/>
            <person name="Nishiyama T."/>
            <person name="Hasebe M."/>
            <person name="Maruyama T."/>
            <person name="Minagawa J."/>
            <person name="Obokata J."/>
            <person name="Shigenobu S."/>
        </authorList>
    </citation>
    <scope>NUCLEOTIDE SEQUENCE [LARGE SCALE GENOMIC DNA]</scope>
</reference>
<dbReference type="Proteomes" id="UP000735302">
    <property type="component" value="Unassembled WGS sequence"/>
</dbReference>
<organism evidence="1 2">
    <name type="scientific">Plakobranchus ocellatus</name>
    <dbReference type="NCBI Taxonomy" id="259542"/>
    <lineage>
        <taxon>Eukaryota</taxon>
        <taxon>Metazoa</taxon>
        <taxon>Spiralia</taxon>
        <taxon>Lophotrochozoa</taxon>
        <taxon>Mollusca</taxon>
        <taxon>Gastropoda</taxon>
        <taxon>Heterobranchia</taxon>
        <taxon>Euthyneura</taxon>
        <taxon>Panpulmonata</taxon>
        <taxon>Sacoglossa</taxon>
        <taxon>Placobranchoidea</taxon>
        <taxon>Plakobranchidae</taxon>
        <taxon>Plakobranchus</taxon>
    </lineage>
</organism>
<dbReference type="EMBL" id="BLXT01006709">
    <property type="protein sequence ID" value="GFO33004.1"/>
    <property type="molecule type" value="Genomic_DNA"/>
</dbReference>